<dbReference type="SUPFAM" id="SSF55008">
    <property type="entry name" value="HMA, heavy metal-associated domain"/>
    <property type="match status" value="1"/>
</dbReference>
<organism evidence="3">
    <name type="scientific">Cladocopium goreaui</name>
    <dbReference type="NCBI Taxonomy" id="2562237"/>
    <lineage>
        <taxon>Eukaryota</taxon>
        <taxon>Sar</taxon>
        <taxon>Alveolata</taxon>
        <taxon>Dinophyceae</taxon>
        <taxon>Suessiales</taxon>
        <taxon>Symbiodiniaceae</taxon>
        <taxon>Cladocopium</taxon>
    </lineage>
</organism>
<evidence type="ECO:0000256" key="1">
    <source>
        <dbReference type="ARBA" id="ARBA00022723"/>
    </source>
</evidence>
<reference evidence="4" key="2">
    <citation type="submission" date="2024-04" db="EMBL/GenBank/DDBJ databases">
        <authorList>
            <person name="Chen Y."/>
            <person name="Shah S."/>
            <person name="Dougan E. K."/>
            <person name="Thang M."/>
            <person name="Chan C."/>
        </authorList>
    </citation>
    <scope>NUCLEOTIDE SEQUENCE [LARGE SCALE GENOMIC DNA]</scope>
</reference>
<accession>A0A9P1DQL8</accession>
<evidence type="ECO:0000313" key="5">
    <source>
        <dbReference type="EMBL" id="CAL4801217.1"/>
    </source>
</evidence>
<dbReference type="FunFam" id="3.30.70.100:FF:000001">
    <property type="entry name" value="ATPase copper transporting beta"/>
    <property type="match status" value="1"/>
</dbReference>
<dbReference type="InterPro" id="IPR004843">
    <property type="entry name" value="Calcineurin-like_PHP"/>
</dbReference>
<keyword evidence="6" id="KW-1185">Reference proteome</keyword>
<name>A0A9P1DQL8_9DINO</name>
<evidence type="ECO:0000313" key="6">
    <source>
        <dbReference type="Proteomes" id="UP001152797"/>
    </source>
</evidence>
<dbReference type="PROSITE" id="PS01047">
    <property type="entry name" value="HMA_1"/>
    <property type="match status" value="1"/>
</dbReference>
<dbReference type="EMBL" id="CAMXCT020006090">
    <property type="protein sequence ID" value="CAL1167280.1"/>
    <property type="molecule type" value="Genomic_DNA"/>
</dbReference>
<dbReference type="GO" id="GO:0046872">
    <property type="term" value="F:metal ion binding"/>
    <property type="evidence" value="ECO:0007669"/>
    <property type="project" value="UniProtKB-KW"/>
</dbReference>
<keyword evidence="5" id="KW-0378">Hydrolase</keyword>
<gene>
    <name evidence="3" type="ORF">C1SCF055_LOCUS38844</name>
</gene>
<reference evidence="3" key="1">
    <citation type="submission" date="2022-10" db="EMBL/GenBank/DDBJ databases">
        <authorList>
            <person name="Chen Y."/>
            <person name="Dougan E. K."/>
            <person name="Chan C."/>
            <person name="Rhodes N."/>
            <person name="Thang M."/>
        </authorList>
    </citation>
    <scope>NUCLEOTIDE SEQUENCE</scope>
</reference>
<dbReference type="SUPFAM" id="SSF56300">
    <property type="entry name" value="Metallo-dependent phosphatases"/>
    <property type="match status" value="1"/>
</dbReference>
<dbReference type="AlphaFoldDB" id="A0A9P1DQL8"/>
<dbReference type="InterPro" id="IPR006121">
    <property type="entry name" value="HMA_dom"/>
</dbReference>
<dbReference type="Pfam" id="PF00149">
    <property type="entry name" value="Metallophos"/>
    <property type="match status" value="1"/>
</dbReference>
<feature type="domain" description="HMA" evidence="2">
    <location>
        <begin position="154"/>
        <end position="218"/>
    </location>
</feature>
<dbReference type="PANTHER" id="PTHR36492:SF2">
    <property type="entry name" value="[ACYL-CARRIER-PROTEIN] PHOSPHODIESTERASE PPTH"/>
    <property type="match status" value="1"/>
</dbReference>
<evidence type="ECO:0000313" key="3">
    <source>
        <dbReference type="EMBL" id="CAI4013905.1"/>
    </source>
</evidence>
<dbReference type="PROSITE" id="PS50846">
    <property type="entry name" value="HMA_2"/>
    <property type="match status" value="1"/>
</dbReference>
<dbReference type="InterPro" id="IPR036163">
    <property type="entry name" value="HMA_dom_sf"/>
</dbReference>
<proteinExistence type="predicted"/>
<dbReference type="GO" id="GO:0016787">
    <property type="term" value="F:hydrolase activity"/>
    <property type="evidence" value="ECO:0007669"/>
    <property type="project" value="UniProtKB-KW"/>
</dbReference>
<sequence>MPVAKCQGLSSVPSSDLVCVSPGPTRGPAFSATEVWIPLVSMSKSLGLAECKNFLYVGGVEQPHSKPLDLQPFSMPKGRFTLILKNLHSMDHSERLLVEEIAHFVGGELTAFNEPLSTIEVEMSDAPEKLVNALCCAGLPAQLQKEVVLEAPQDIAILQITGMTCAACVGVVENALKGVNGVKSAGVNLLMKRAEVKHRGVPVADLLDAVDMVGFEAELLQELKEAPSLQKGEKLQCEGEDVFGVYAVSDVHTDKRENMELLQSWPPRPKDVLLLAGDVSNDLSVVKTTLQLLLERFGHVFFCSGNHDLWLHPKDGCKDSVEKFQKLEELCEELGVKTQPSFVGKVLIVPLLSWYHASFDKEPEILDETLPPVEKMMSDFMLCKWPTGLTALEESDSIARHFDDLNEGREALRASRPSARAVITFSHFLPRPDLLPEKRFLYFPPIAKAVGSSFLGERLKRWAPDVHVFGHTHYGWCSIHDGTRFVQACLAYPRERVDRPFSVYCKGSSGSRAAPPLLVYSASQDFPEYKGFWSGYYEEQPRRHELPWLYQSRNQAIRRPEPMP</sequence>
<keyword evidence="1" id="KW-0479">Metal-binding</keyword>
<dbReference type="Gene3D" id="3.30.70.100">
    <property type="match status" value="1"/>
</dbReference>
<evidence type="ECO:0000259" key="2">
    <source>
        <dbReference type="PROSITE" id="PS50846"/>
    </source>
</evidence>
<protein>
    <submittedName>
        <fullName evidence="5">[Acyl-carrier-protein] phosphodiesterase PptH (ACP phosphodiesterase PptH) (Ppt hydrolase)</fullName>
    </submittedName>
</protein>
<dbReference type="EMBL" id="CAMXCT030006090">
    <property type="protein sequence ID" value="CAL4801217.1"/>
    <property type="molecule type" value="Genomic_DNA"/>
</dbReference>
<dbReference type="PANTHER" id="PTHR36492">
    <property type="match status" value="1"/>
</dbReference>
<dbReference type="InterPro" id="IPR052963">
    <property type="entry name" value="Pantetheine_PDE"/>
</dbReference>
<dbReference type="Proteomes" id="UP001152797">
    <property type="component" value="Unassembled WGS sequence"/>
</dbReference>
<dbReference type="OrthoDB" id="413578at2759"/>
<dbReference type="InterPro" id="IPR017969">
    <property type="entry name" value="Heavy-metal-associated_CS"/>
</dbReference>
<evidence type="ECO:0000313" key="4">
    <source>
        <dbReference type="EMBL" id="CAL1167280.1"/>
    </source>
</evidence>
<dbReference type="InterPro" id="IPR029052">
    <property type="entry name" value="Metallo-depent_PP-like"/>
</dbReference>
<dbReference type="Gene3D" id="3.60.21.10">
    <property type="match status" value="1"/>
</dbReference>
<dbReference type="EMBL" id="CAMXCT010006090">
    <property type="protein sequence ID" value="CAI4013905.1"/>
    <property type="molecule type" value="Genomic_DNA"/>
</dbReference>
<dbReference type="Pfam" id="PF00403">
    <property type="entry name" value="HMA"/>
    <property type="match status" value="1"/>
</dbReference>
<comment type="caution">
    <text evidence="3">The sequence shown here is derived from an EMBL/GenBank/DDBJ whole genome shotgun (WGS) entry which is preliminary data.</text>
</comment>
<dbReference type="CDD" id="cd00371">
    <property type="entry name" value="HMA"/>
    <property type="match status" value="1"/>
</dbReference>